<dbReference type="Gramene" id="rna45004">
    <property type="protein sequence ID" value="RHN39019.1"/>
    <property type="gene ID" value="gene45004"/>
</dbReference>
<keyword evidence="1" id="KW-0812">Transmembrane</keyword>
<organism evidence="2 3">
    <name type="scientific">Medicago truncatula</name>
    <name type="common">Barrel medic</name>
    <name type="synonym">Medicago tribuloides</name>
    <dbReference type="NCBI Taxonomy" id="3880"/>
    <lineage>
        <taxon>Eukaryota</taxon>
        <taxon>Viridiplantae</taxon>
        <taxon>Streptophyta</taxon>
        <taxon>Embryophyta</taxon>
        <taxon>Tracheophyta</taxon>
        <taxon>Spermatophyta</taxon>
        <taxon>Magnoliopsida</taxon>
        <taxon>eudicotyledons</taxon>
        <taxon>Gunneridae</taxon>
        <taxon>Pentapetalae</taxon>
        <taxon>rosids</taxon>
        <taxon>fabids</taxon>
        <taxon>Fabales</taxon>
        <taxon>Fabaceae</taxon>
        <taxon>Papilionoideae</taxon>
        <taxon>50 kb inversion clade</taxon>
        <taxon>NPAAA clade</taxon>
        <taxon>Hologalegina</taxon>
        <taxon>IRL clade</taxon>
        <taxon>Trifolieae</taxon>
        <taxon>Medicago</taxon>
    </lineage>
</organism>
<evidence type="ECO:0000256" key="1">
    <source>
        <dbReference type="SAM" id="Phobius"/>
    </source>
</evidence>
<dbReference type="AlphaFoldDB" id="A0A396GBM6"/>
<feature type="transmembrane region" description="Helical" evidence="1">
    <location>
        <begin position="49"/>
        <end position="69"/>
    </location>
</feature>
<proteinExistence type="predicted"/>
<dbReference type="Proteomes" id="UP000265566">
    <property type="component" value="Chromosome 8"/>
</dbReference>
<evidence type="ECO:0008006" key="4">
    <source>
        <dbReference type="Google" id="ProtNLM"/>
    </source>
</evidence>
<comment type="caution">
    <text evidence="2">The sequence shown here is derived from an EMBL/GenBank/DDBJ whole genome shotgun (WGS) entry which is preliminary data.</text>
</comment>
<name>A0A396GBM6_MEDTR</name>
<dbReference type="EMBL" id="PSQE01000008">
    <property type="protein sequence ID" value="RHN39019.1"/>
    <property type="molecule type" value="Genomic_DNA"/>
</dbReference>
<protein>
    <recommendedName>
        <fullName evidence="4">Transmembrane protein</fullName>
    </recommendedName>
</protein>
<evidence type="ECO:0000313" key="3">
    <source>
        <dbReference type="Proteomes" id="UP000265566"/>
    </source>
</evidence>
<keyword evidence="1" id="KW-1133">Transmembrane helix</keyword>
<evidence type="ECO:0000313" key="2">
    <source>
        <dbReference type="EMBL" id="RHN39019.1"/>
    </source>
</evidence>
<keyword evidence="1" id="KW-0472">Membrane</keyword>
<feature type="transmembrane region" description="Helical" evidence="1">
    <location>
        <begin position="25"/>
        <end position="43"/>
    </location>
</feature>
<accession>A0A396GBM6</accession>
<gene>
    <name evidence="2" type="ORF">MtrunA17_Chr8g0339361</name>
</gene>
<sequence>MGSKKDSPVNVLSSWLRNRSMKVKIFLGILLAFCAVVTLKLTIKDLELFYIASNTIHILGLFALIYKLYVHKSCSGKFLNFSSLIRHCLDFFLLEKISLCIDLCYPKISKVSSNITFVIENRRIRVETCLFRRTH</sequence>
<reference evidence="3" key="1">
    <citation type="journal article" date="2018" name="Nat. Plants">
        <title>Whole-genome landscape of Medicago truncatula symbiotic genes.</title>
        <authorList>
            <person name="Pecrix Y."/>
            <person name="Staton S.E."/>
            <person name="Sallet E."/>
            <person name="Lelandais-Briere C."/>
            <person name="Moreau S."/>
            <person name="Carrere S."/>
            <person name="Blein T."/>
            <person name="Jardinaud M.F."/>
            <person name="Latrasse D."/>
            <person name="Zouine M."/>
            <person name="Zahm M."/>
            <person name="Kreplak J."/>
            <person name="Mayjonade B."/>
            <person name="Satge C."/>
            <person name="Perez M."/>
            <person name="Cauet S."/>
            <person name="Marande W."/>
            <person name="Chantry-Darmon C."/>
            <person name="Lopez-Roques C."/>
            <person name="Bouchez O."/>
            <person name="Berard A."/>
            <person name="Debelle F."/>
            <person name="Munos S."/>
            <person name="Bendahmane A."/>
            <person name="Berges H."/>
            <person name="Niebel A."/>
            <person name="Buitink J."/>
            <person name="Frugier F."/>
            <person name="Benhamed M."/>
            <person name="Crespi M."/>
            <person name="Gouzy J."/>
            <person name="Gamas P."/>
        </authorList>
    </citation>
    <scope>NUCLEOTIDE SEQUENCE [LARGE SCALE GENOMIC DNA]</scope>
    <source>
        <strain evidence="3">cv. Jemalong A17</strain>
    </source>
</reference>